<dbReference type="PROSITE" id="PS51257">
    <property type="entry name" value="PROKAR_LIPOPROTEIN"/>
    <property type="match status" value="1"/>
</dbReference>
<evidence type="ECO:0000256" key="1">
    <source>
        <dbReference type="SAM" id="MobiDB-lite"/>
    </source>
</evidence>
<comment type="caution">
    <text evidence="2">The sequence shown here is derived from an EMBL/GenBank/DDBJ whole genome shotgun (WGS) entry which is preliminary data.</text>
</comment>
<feature type="compositionally biased region" description="Basic and acidic residues" evidence="1">
    <location>
        <begin position="1"/>
        <end position="17"/>
    </location>
</feature>
<accession>A0A9P4QE84</accession>
<evidence type="ECO:0000313" key="3">
    <source>
        <dbReference type="Proteomes" id="UP000799441"/>
    </source>
</evidence>
<dbReference type="EMBL" id="MU003767">
    <property type="protein sequence ID" value="KAF2725643.1"/>
    <property type="molecule type" value="Genomic_DNA"/>
</dbReference>
<dbReference type="Proteomes" id="UP000799441">
    <property type="component" value="Unassembled WGS sequence"/>
</dbReference>
<sequence length="118" mass="12421">MRAETWEQGARGRREQCHSQGGLLTGCQEGQTSSPKIRGRNRDRIPLDSASPSNLYSHCNPDGEDNGCDSVLVAGTPARLLATAVGSVSSSFSLDISSPANPPARFPLLSAAIARVLT</sequence>
<evidence type="ECO:0000313" key="2">
    <source>
        <dbReference type="EMBL" id="KAF2725643.1"/>
    </source>
</evidence>
<proteinExistence type="predicted"/>
<keyword evidence="3" id="KW-1185">Reference proteome</keyword>
<protein>
    <submittedName>
        <fullName evidence="2">Uncharacterized protein</fullName>
    </submittedName>
</protein>
<dbReference type="AlphaFoldDB" id="A0A9P4QE84"/>
<organism evidence="2 3">
    <name type="scientific">Polychaeton citri CBS 116435</name>
    <dbReference type="NCBI Taxonomy" id="1314669"/>
    <lineage>
        <taxon>Eukaryota</taxon>
        <taxon>Fungi</taxon>
        <taxon>Dikarya</taxon>
        <taxon>Ascomycota</taxon>
        <taxon>Pezizomycotina</taxon>
        <taxon>Dothideomycetes</taxon>
        <taxon>Dothideomycetidae</taxon>
        <taxon>Capnodiales</taxon>
        <taxon>Capnodiaceae</taxon>
        <taxon>Polychaeton</taxon>
    </lineage>
</organism>
<reference evidence="2" key="1">
    <citation type="journal article" date="2020" name="Stud. Mycol.">
        <title>101 Dothideomycetes genomes: a test case for predicting lifestyles and emergence of pathogens.</title>
        <authorList>
            <person name="Haridas S."/>
            <person name="Albert R."/>
            <person name="Binder M."/>
            <person name="Bloem J."/>
            <person name="Labutti K."/>
            <person name="Salamov A."/>
            <person name="Andreopoulos B."/>
            <person name="Baker S."/>
            <person name="Barry K."/>
            <person name="Bills G."/>
            <person name="Bluhm B."/>
            <person name="Cannon C."/>
            <person name="Castanera R."/>
            <person name="Culley D."/>
            <person name="Daum C."/>
            <person name="Ezra D."/>
            <person name="Gonzalez J."/>
            <person name="Henrissat B."/>
            <person name="Kuo A."/>
            <person name="Liang C."/>
            <person name="Lipzen A."/>
            <person name="Lutzoni F."/>
            <person name="Magnuson J."/>
            <person name="Mondo S."/>
            <person name="Nolan M."/>
            <person name="Ohm R."/>
            <person name="Pangilinan J."/>
            <person name="Park H.-J."/>
            <person name="Ramirez L."/>
            <person name="Alfaro M."/>
            <person name="Sun H."/>
            <person name="Tritt A."/>
            <person name="Yoshinaga Y."/>
            <person name="Zwiers L.-H."/>
            <person name="Turgeon B."/>
            <person name="Goodwin S."/>
            <person name="Spatafora J."/>
            <person name="Crous P."/>
            <person name="Grigoriev I."/>
        </authorList>
    </citation>
    <scope>NUCLEOTIDE SEQUENCE</scope>
    <source>
        <strain evidence="2">CBS 116435</strain>
    </source>
</reference>
<name>A0A9P4QE84_9PEZI</name>
<feature type="region of interest" description="Disordered" evidence="1">
    <location>
        <begin position="1"/>
        <end position="60"/>
    </location>
</feature>
<gene>
    <name evidence="2" type="ORF">K431DRAFT_81352</name>
</gene>